<proteinExistence type="predicted"/>
<reference evidence="1" key="1">
    <citation type="submission" date="2013-12" db="EMBL/GenBank/DDBJ databases">
        <title>The Genome Sequence of Aphanomyces invadans NJM9701.</title>
        <authorList>
            <consortium name="The Broad Institute Genomics Platform"/>
            <person name="Russ C."/>
            <person name="Tyler B."/>
            <person name="van West P."/>
            <person name="Dieguez-Uribeondo J."/>
            <person name="Young S.K."/>
            <person name="Zeng Q."/>
            <person name="Gargeya S."/>
            <person name="Fitzgerald M."/>
            <person name="Abouelleil A."/>
            <person name="Alvarado L."/>
            <person name="Chapman S.B."/>
            <person name="Gainer-Dewar J."/>
            <person name="Goldberg J."/>
            <person name="Griggs A."/>
            <person name="Gujja S."/>
            <person name="Hansen M."/>
            <person name="Howarth C."/>
            <person name="Imamovic A."/>
            <person name="Ireland A."/>
            <person name="Larimer J."/>
            <person name="McCowan C."/>
            <person name="Murphy C."/>
            <person name="Pearson M."/>
            <person name="Poon T.W."/>
            <person name="Priest M."/>
            <person name="Roberts A."/>
            <person name="Saif S."/>
            <person name="Shea T."/>
            <person name="Sykes S."/>
            <person name="Wortman J."/>
            <person name="Nusbaum C."/>
            <person name="Birren B."/>
        </authorList>
    </citation>
    <scope>NUCLEOTIDE SEQUENCE [LARGE SCALE GENOMIC DNA]</scope>
    <source>
        <strain evidence="1">NJM9701</strain>
    </source>
</reference>
<dbReference type="RefSeq" id="XP_008865887.1">
    <property type="nucleotide sequence ID" value="XM_008867665.1"/>
</dbReference>
<dbReference type="AlphaFoldDB" id="A0A024UIU0"/>
<evidence type="ECO:0000313" key="1">
    <source>
        <dbReference type="EMBL" id="ETW06110.1"/>
    </source>
</evidence>
<gene>
    <name evidence="1" type="ORF">H310_03703</name>
</gene>
<dbReference type="GeneID" id="20080753"/>
<organism evidence="1">
    <name type="scientific">Aphanomyces invadans</name>
    <dbReference type="NCBI Taxonomy" id="157072"/>
    <lineage>
        <taxon>Eukaryota</taxon>
        <taxon>Sar</taxon>
        <taxon>Stramenopiles</taxon>
        <taxon>Oomycota</taxon>
        <taxon>Saprolegniomycetes</taxon>
        <taxon>Saprolegniales</taxon>
        <taxon>Verrucalvaceae</taxon>
        <taxon>Aphanomyces</taxon>
    </lineage>
</organism>
<accession>A0A024UIU0</accession>
<name>A0A024UIU0_9STRA</name>
<dbReference type="EMBL" id="KI913956">
    <property type="protein sequence ID" value="ETW06110.1"/>
    <property type="molecule type" value="Genomic_DNA"/>
</dbReference>
<sequence>MVAVVSRFMTDFRRRPYLALHIKGRQNAYAYCGTVDSFTFLVHTSNEMKAILADFGVDFMG</sequence>
<dbReference type="VEuPathDB" id="FungiDB:H310_03703"/>
<protein>
    <submittedName>
        <fullName evidence="1">Uncharacterized protein</fullName>
    </submittedName>
</protein>